<dbReference type="EMBL" id="LXQA010951319">
    <property type="protein sequence ID" value="MCI78458.1"/>
    <property type="molecule type" value="Genomic_DNA"/>
</dbReference>
<comment type="caution">
    <text evidence="1">The sequence shown here is derived from an EMBL/GenBank/DDBJ whole genome shotgun (WGS) entry which is preliminary data.</text>
</comment>
<feature type="non-terminal residue" evidence="1">
    <location>
        <position position="30"/>
    </location>
</feature>
<dbReference type="AlphaFoldDB" id="A0A392UQZ9"/>
<keyword evidence="2" id="KW-1185">Reference proteome</keyword>
<dbReference type="Proteomes" id="UP000265520">
    <property type="component" value="Unassembled WGS sequence"/>
</dbReference>
<gene>
    <name evidence="1" type="ORF">A2U01_0099728</name>
</gene>
<accession>A0A392UQZ9</accession>
<sequence>VSSSFASDNNDWKNWVVMQGNEQLLRMMFE</sequence>
<organism evidence="1 2">
    <name type="scientific">Trifolium medium</name>
    <dbReference type="NCBI Taxonomy" id="97028"/>
    <lineage>
        <taxon>Eukaryota</taxon>
        <taxon>Viridiplantae</taxon>
        <taxon>Streptophyta</taxon>
        <taxon>Embryophyta</taxon>
        <taxon>Tracheophyta</taxon>
        <taxon>Spermatophyta</taxon>
        <taxon>Magnoliopsida</taxon>
        <taxon>eudicotyledons</taxon>
        <taxon>Gunneridae</taxon>
        <taxon>Pentapetalae</taxon>
        <taxon>rosids</taxon>
        <taxon>fabids</taxon>
        <taxon>Fabales</taxon>
        <taxon>Fabaceae</taxon>
        <taxon>Papilionoideae</taxon>
        <taxon>50 kb inversion clade</taxon>
        <taxon>NPAAA clade</taxon>
        <taxon>Hologalegina</taxon>
        <taxon>IRL clade</taxon>
        <taxon>Trifolieae</taxon>
        <taxon>Trifolium</taxon>
    </lineage>
</organism>
<reference evidence="1 2" key="1">
    <citation type="journal article" date="2018" name="Front. Plant Sci.">
        <title>Red Clover (Trifolium pratense) and Zigzag Clover (T. medium) - A Picture of Genomic Similarities and Differences.</title>
        <authorList>
            <person name="Dluhosova J."/>
            <person name="Istvanek J."/>
            <person name="Nedelnik J."/>
            <person name="Repkova J."/>
        </authorList>
    </citation>
    <scope>NUCLEOTIDE SEQUENCE [LARGE SCALE GENOMIC DNA]</scope>
    <source>
        <strain evidence="2">cv. 10/8</strain>
        <tissue evidence="1">Leaf</tissue>
    </source>
</reference>
<protein>
    <submittedName>
        <fullName evidence="1">Uncharacterized protein</fullName>
    </submittedName>
</protein>
<evidence type="ECO:0000313" key="1">
    <source>
        <dbReference type="EMBL" id="MCI78458.1"/>
    </source>
</evidence>
<proteinExistence type="predicted"/>
<name>A0A392UQZ9_9FABA</name>
<evidence type="ECO:0000313" key="2">
    <source>
        <dbReference type="Proteomes" id="UP000265520"/>
    </source>
</evidence>
<feature type="non-terminal residue" evidence="1">
    <location>
        <position position="1"/>
    </location>
</feature>